<dbReference type="Ensembl" id="ENSCSAVT00000017008.1">
    <property type="protein sequence ID" value="ENSCSAVP00000016826.1"/>
    <property type="gene ID" value="ENSCSAVG00000009898.1"/>
</dbReference>
<evidence type="ECO:0000313" key="3">
    <source>
        <dbReference type="Proteomes" id="UP000007875"/>
    </source>
</evidence>
<protein>
    <submittedName>
        <fullName evidence="2">Uncharacterized protein</fullName>
    </submittedName>
</protein>
<feature type="compositionally biased region" description="Basic residues" evidence="1">
    <location>
        <begin position="24"/>
        <end position="34"/>
    </location>
</feature>
<dbReference type="AlphaFoldDB" id="H2ZGW0"/>
<reference evidence="2" key="2">
    <citation type="submission" date="2025-08" db="UniProtKB">
        <authorList>
            <consortium name="Ensembl"/>
        </authorList>
    </citation>
    <scope>IDENTIFICATION</scope>
</reference>
<feature type="region of interest" description="Disordered" evidence="1">
    <location>
        <begin position="24"/>
        <end position="53"/>
    </location>
</feature>
<organism evidence="2 3">
    <name type="scientific">Ciona savignyi</name>
    <name type="common">Pacific transparent sea squirt</name>
    <dbReference type="NCBI Taxonomy" id="51511"/>
    <lineage>
        <taxon>Eukaryota</taxon>
        <taxon>Metazoa</taxon>
        <taxon>Chordata</taxon>
        <taxon>Tunicata</taxon>
        <taxon>Ascidiacea</taxon>
        <taxon>Phlebobranchia</taxon>
        <taxon>Cionidae</taxon>
        <taxon>Ciona</taxon>
    </lineage>
</organism>
<reference evidence="2" key="3">
    <citation type="submission" date="2025-09" db="UniProtKB">
        <authorList>
            <consortium name="Ensembl"/>
        </authorList>
    </citation>
    <scope>IDENTIFICATION</scope>
</reference>
<dbReference type="InParanoid" id="H2ZGW0"/>
<accession>H2ZGW0</accession>
<evidence type="ECO:0000256" key="1">
    <source>
        <dbReference type="SAM" id="MobiDB-lite"/>
    </source>
</evidence>
<dbReference type="OMA" id="RCMYWGK"/>
<dbReference type="GeneTree" id="ENSGT00390000001331"/>
<proteinExistence type="predicted"/>
<sequence length="91" mass="10470">MNSSTKPKIPASVSRSHVLHVWHTHKSISAQKRRNQQDGPVIDVEDPHHGEKDEDVVARGELIKACRAYFAETYLKNKDNKVVDRCMYWGK</sequence>
<evidence type="ECO:0000313" key="2">
    <source>
        <dbReference type="Ensembl" id="ENSCSAVP00000016826.1"/>
    </source>
</evidence>
<keyword evidence="3" id="KW-1185">Reference proteome</keyword>
<reference evidence="3" key="1">
    <citation type="submission" date="2003-08" db="EMBL/GenBank/DDBJ databases">
        <authorList>
            <person name="Birren B."/>
            <person name="Nusbaum C."/>
            <person name="Abebe A."/>
            <person name="Abouelleil A."/>
            <person name="Adekoya E."/>
            <person name="Ait-zahra M."/>
            <person name="Allen N."/>
            <person name="Allen T."/>
            <person name="An P."/>
            <person name="Anderson M."/>
            <person name="Anderson S."/>
            <person name="Arachchi H."/>
            <person name="Armbruster J."/>
            <person name="Bachantsang P."/>
            <person name="Baldwin J."/>
            <person name="Barry A."/>
            <person name="Bayul T."/>
            <person name="Blitshsteyn B."/>
            <person name="Bloom T."/>
            <person name="Blye J."/>
            <person name="Boguslavskiy L."/>
            <person name="Borowsky M."/>
            <person name="Boukhgalter B."/>
            <person name="Brunache A."/>
            <person name="Butler J."/>
            <person name="Calixte N."/>
            <person name="Calvo S."/>
            <person name="Camarata J."/>
            <person name="Campo K."/>
            <person name="Chang J."/>
            <person name="Cheshatsang Y."/>
            <person name="Citroen M."/>
            <person name="Collymore A."/>
            <person name="Considine T."/>
            <person name="Cook A."/>
            <person name="Cooke P."/>
            <person name="Corum B."/>
            <person name="Cuomo C."/>
            <person name="David R."/>
            <person name="Dawoe T."/>
            <person name="Degray S."/>
            <person name="Dodge S."/>
            <person name="Dooley K."/>
            <person name="Dorje P."/>
            <person name="Dorjee K."/>
            <person name="Dorris L."/>
            <person name="Duffey N."/>
            <person name="Dupes A."/>
            <person name="Elkins T."/>
            <person name="Engels R."/>
            <person name="Erickson J."/>
            <person name="Farina A."/>
            <person name="Faro S."/>
            <person name="Ferreira P."/>
            <person name="Fischer H."/>
            <person name="Fitzgerald M."/>
            <person name="Foley K."/>
            <person name="Gage D."/>
            <person name="Galagan J."/>
            <person name="Gearin G."/>
            <person name="Gnerre S."/>
            <person name="Gnirke A."/>
            <person name="Goyette A."/>
            <person name="Graham J."/>
            <person name="Grandbois E."/>
            <person name="Gyaltsen K."/>
            <person name="Hafez N."/>
            <person name="Hagopian D."/>
            <person name="Hagos B."/>
            <person name="Hall J."/>
            <person name="Hatcher B."/>
            <person name="Heller A."/>
            <person name="Higgins H."/>
            <person name="Honan T."/>
            <person name="Horn A."/>
            <person name="Houde N."/>
            <person name="Hughes L."/>
            <person name="Hulme W."/>
            <person name="Husby E."/>
            <person name="Iliev I."/>
            <person name="Jaffe D."/>
            <person name="Jones C."/>
            <person name="Kamal M."/>
            <person name="Kamat A."/>
            <person name="Kamvysselis M."/>
            <person name="Karlsson E."/>
            <person name="Kells C."/>
            <person name="Kieu A."/>
            <person name="Kisner P."/>
            <person name="Kodira C."/>
            <person name="Kulbokas E."/>
            <person name="Labutti K."/>
            <person name="Lama D."/>
            <person name="Landers T."/>
            <person name="Leger J."/>
            <person name="Levine S."/>
            <person name="Lewis D."/>
            <person name="Lewis T."/>
            <person name="Lindblad-toh K."/>
            <person name="Liu X."/>
            <person name="Lokyitsang T."/>
            <person name="Lokyitsang Y."/>
            <person name="Lucien O."/>
            <person name="Lui A."/>
            <person name="Ma L.J."/>
            <person name="Mabbitt R."/>
            <person name="Macdonald J."/>
            <person name="Maclean C."/>
            <person name="Major J."/>
            <person name="Manning J."/>
            <person name="Marabella R."/>
            <person name="Maru K."/>
            <person name="Matthews C."/>
            <person name="Mauceli E."/>
            <person name="Mccarthy M."/>
            <person name="Mcdonough S."/>
            <person name="Mcghee T."/>
            <person name="Meldrim J."/>
            <person name="Meneus L."/>
            <person name="Mesirov J."/>
            <person name="Mihalev A."/>
            <person name="Mihova T."/>
            <person name="Mikkelsen T."/>
            <person name="Mlenga V."/>
            <person name="Moru K."/>
            <person name="Mozes J."/>
            <person name="Mulrain L."/>
            <person name="Munson G."/>
            <person name="Naylor J."/>
            <person name="Newes C."/>
            <person name="Nguyen C."/>
            <person name="Nguyen N."/>
            <person name="Nguyen T."/>
            <person name="Nicol R."/>
            <person name="Nielsen C."/>
            <person name="Nizzari M."/>
            <person name="Norbu C."/>
            <person name="Norbu N."/>
            <person name="O'donnell P."/>
            <person name="Okoawo O."/>
            <person name="O'leary S."/>
            <person name="Omotosho B."/>
            <person name="O'neill K."/>
            <person name="Osman S."/>
            <person name="Parker S."/>
            <person name="Perrin D."/>
            <person name="Phunkhang P."/>
            <person name="Piqani B."/>
            <person name="Purcell S."/>
            <person name="Rachupka T."/>
            <person name="Ramasamy U."/>
            <person name="Rameau R."/>
            <person name="Ray V."/>
            <person name="Raymond C."/>
            <person name="Retta R."/>
            <person name="Richardson S."/>
            <person name="Rise C."/>
            <person name="Rodriguez J."/>
            <person name="Rogers J."/>
            <person name="Rogov P."/>
            <person name="Rutman M."/>
            <person name="Schupbach R."/>
            <person name="Seaman C."/>
            <person name="Settipalli S."/>
            <person name="Sharpe T."/>
            <person name="Sheridan J."/>
            <person name="Sherpa N."/>
            <person name="Shi J."/>
            <person name="Smirnov S."/>
            <person name="Smith C."/>
            <person name="Sougnez C."/>
            <person name="Spencer B."/>
            <person name="Stalker J."/>
            <person name="Stange-thomann N."/>
            <person name="Stavropoulos S."/>
            <person name="Stetson K."/>
            <person name="Stone C."/>
            <person name="Stone S."/>
            <person name="Stubbs M."/>
            <person name="Talamas J."/>
            <person name="Tchuinga P."/>
            <person name="Tenzing P."/>
            <person name="Tesfaye S."/>
            <person name="Theodore J."/>
            <person name="Thoulutsang Y."/>
            <person name="Topham K."/>
            <person name="Towey S."/>
            <person name="Tsamla T."/>
            <person name="Tsomo N."/>
            <person name="Vallee D."/>
            <person name="Vassiliev H."/>
            <person name="Venkataraman V."/>
            <person name="Vinson J."/>
            <person name="Vo A."/>
            <person name="Wade C."/>
            <person name="Wang S."/>
            <person name="Wangchuk T."/>
            <person name="Wangdi T."/>
            <person name="Whittaker C."/>
            <person name="Wilkinson J."/>
            <person name="Wu Y."/>
            <person name="Wyman D."/>
            <person name="Yadav S."/>
            <person name="Yang S."/>
            <person name="Yang X."/>
            <person name="Yeager S."/>
            <person name="Yee E."/>
            <person name="Young G."/>
            <person name="Zainoun J."/>
            <person name="Zembeck L."/>
            <person name="Zimmer A."/>
            <person name="Zody M."/>
            <person name="Lander E."/>
        </authorList>
    </citation>
    <scope>NUCLEOTIDE SEQUENCE [LARGE SCALE GENOMIC DNA]</scope>
</reference>
<dbReference type="HOGENOM" id="CLU_2489012_0_0_1"/>
<dbReference type="Proteomes" id="UP000007875">
    <property type="component" value="Unassembled WGS sequence"/>
</dbReference>
<name>H2ZGW0_CIOSA</name>